<keyword evidence="1" id="KW-0238">DNA-binding</keyword>
<dbReference type="RefSeq" id="WP_207704423.1">
    <property type="nucleotide sequence ID" value="NZ_JAFREL020000006.1"/>
</dbReference>
<proteinExistence type="predicted"/>
<dbReference type="PROSITE" id="PS50943">
    <property type="entry name" value="HTH_CROC1"/>
    <property type="match status" value="1"/>
</dbReference>
<dbReference type="Proteomes" id="UP000664357">
    <property type="component" value="Unassembled WGS sequence"/>
</dbReference>
<dbReference type="PANTHER" id="PTHR46558">
    <property type="entry name" value="TRACRIPTIONAL REGULATORY PROTEIN-RELATED-RELATED"/>
    <property type="match status" value="1"/>
</dbReference>
<dbReference type="Pfam" id="PF01381">
    <property type="entry name" value="HTH_3"/>
    <property type="match status" value="1"/>
</dbReference>
<comment type="caution">
    <text evidence="3">The sequence shown here is derived from an EMBL/GenBank/DDBJ whole genome shotgun (WGS) entry which is preliminary data.</text>
</comment>
<dbReference type="EMBL" id="JAFREL020000006">
    <property type="protein sequence ID" value="MEO1772948.1"/>
    <property type="molecule type" value="Genomic_DNA"/>
</dbReference>
<sequence>MNVGERIKQRRKELNISADDIAKKLGISRSTVFRYEKGDIEKVPLDIIEKISIPLRTTPSYLMGWSDAPDSNTGSLAKDMSTIFGMLNHQNQQNVYEYAVEKLNVQTEKRKTKVTSFNKNIKNPIITFAAHSENSDKVYTDEEKNKLFNDLEEVARKHDIELFDD</sequence>
<feature type="domain" description="HTH cro/C1-type" evidence="2">
    <location>
        <begin position="7"/>
        <end position="62"/>
    </location>
</feature>
<keyword evidence="4" id="KW-1185">Reference proteome</keyword>
<reference evidence="3 4" key="1">
    <citation type="submission" date="2021-03" db="EMBL/GenBank/DDBJ databases">
        <authorList>
            <person name="Gilmore M.S."/>
            <person name="Schwartzman J."/>
            <person name="Van Tyne D."/>
            <person name="Martin M."/>
            <person name="Earl A.M."/>
            <person name="Manson A.L."/>
            <person name="Straub T."/>
            <person name="Salamzade R."/>
            <person name="Saavedra J."/>
            <person name="Lebreton F."/>
            <person name="Prichula J."/>
            <person name="Schaufler K."/>
            <person name="Gaca A."/>
            <person name="Sgardioli B."/>
            <person name="Wagenaar J."/>
            <person name="Strong T."/>
        </authorList>
    </citation>
    <scope>NUCLEOTIDE SEQUENCE [LARGE SCALE GENOMIC DNA]</scope>
    <source>
        <strain evidence="3 4">665A</strain>
    </source>
</reference>
<name>A0ABV0EZ75_9ENTE</name>
<evidence type="ECO:0000259" key="2">
    <source>
        <dbReference type="PROSITE" id="PS50943"/>
    </source>
</evidence>
<dbReference type="SUPFAM" id="SSF47413">
    <property type="entry name" value="lambda repressor-like DNA-binding domains"/>
    <property type="match status" value="1"/>
</dbReference>
<dbReference type="InterPro" id="IPR001387">
    <property type="entry name" value="Cro/C1-type_HTH"/>
</dbReference>
<accession>A0ABV0EZ75</accession>
<dbReference type="InterPro" id="IPR010982">
    <property type="entry name" value="Lambda_DNA-bd_dom_sf"/>
</dbReference>
<evidence type="ECO:0000313" key="4">
    <source>
        <dbReference type="Proteomes" id="UP000664357"/>
    </source>
</evidence>
<dbReference type="CDD" id="cd00093">
    <property type="entry name" value="HTH_XRE"/>
    <property type="match status" value="1"/>
</dbReference>
<dbReference type="Gene3D" id="1.10.260.40">
    <property type="entry name" value="lambda repressor-like DNA-binding domains"/>
    <property type="match status" value="1"/>
</dbReference>
<dbReference type="SMART" id="SM00530">
    <property type="entry name" value="HTH_XRE"/>
    <property type="match status" value="1"/>
</dbReference>
<evidence type="ECO:0000256" key="1">
    <source>
        <dbReference type="ARBA" id="ARBA00023125"/>
    </source>
</evidence>
<reference evidence="3 4" key="2">
    <citation type="submission" date="2024-02" db="EMBL/GenBank/DDBJ databases">
        <title>The Genome Sequence of Enterococcus sp. DIV0159.</title>
        <authorList>
            <person name="Earl A."/>
            <person name="Manson A."/>
            <person name="Gilmore M."/>
            <person name="Sanders J."/>
            <person name="Shea T."/>
            <person name="Howe W."/>
            <person name="Livny J."/>
            <person name="Cuomo C."/>
            <person name="Neafsey D."/>
            <person name="Birren B."/>
        </authorList>
    </citation>
    <scope>NUCLEOTIDE SEQUENCE [LARGE SCALE GENOMIC DNA]</scope>
    <source>
        <strain evidence="3 4">665A</strain>
    </source>
</reference>
<organism evidence="3 4">
    <name type="scientific">Candidatus Enterococcus ferrettii</name>
    <dbReference type="NCBI Taxonomy" id="2815324"/>
    <lineage>
        <taxon>Bacteria</taxon>
        <taxon>Bacillati</taxon>
        <taxon>Bacillota</taxon>
        <taxon>Bacilli</taxon>
        <taxon>Lactobacillales</taxon>
        <taxon>Enterococcaceae</taxon>
        <taxon>Enterococcus</taxon>
    </lineage>
</organism>
<gene>
    <name evidence="3" type="ORF">JZO67_004931</name>
</gene>
<evidence type="ECO:0000313" key="3">
    <source>
        <dbReference type="EMBL" id="MEO1772948.1"/>
    </source>
</evidence>
<dbReference type="PANTHER" id="PTHR46558:SF13">
    <property type="entry name" value="HTH-TYPE TRANSCRIPTIONAL REGULATOR IMMR"/>
    <property type="match status" value="1"/>
</dbReference>
<protein>
    <recommendedName>
        <fullName evidence="2">HTH cro/C1-type domain-containing protein</fullName>
    </recommendedName>
</protein>